<organism evidence="2">
    <name type="scientific">marine sediment metagenome</name>
    <dbReference type="NCBI Taxonomy" id="412755"/>
    <lineage>
        <taxon>unclassified sequences</taxon>
        <taxon>metagenomes</taxon>
        <taxon>ecological metagenomes</taxon>
    </lineage>
</organism>
<proteinExistence type="predicted"/>
<accession>A0A0F9XIY5</accession>
<keyword evidence="1" id="KW-0472">Membrane</keyword>
<sequence>MTANEGYSTAFEQIIDIDNIDDDVVGHLAYAYYKRDKRELALRGDLDPTVLARHHLMLTPRLIQQYRDNALLRLESYAEAVLDRSRPQIEEETRVTAIEASEARILSRIRAATAWWQNIVWNVVAWLITLAITVLVLASTGAVSINVGG</sequence>
<feature type="transmembrane region" description="Helical" evidence="1">
    <location>
        <begin position="119"/>
        <end position="145"/>
    </location>
</feature>
<reference evidence="2" key="1">
    <citation type="journal article" date="2015" name="Nature">
        <title>Complex archaea that bridge the gap between prokaryotes and eukaryotes.</title>
        <authorList>
            <person name="Spang A."/>
            <person name="Saw J.H."/>
            <person name="Jorgensen S.L."/>
            <person name="Zaremba-Niedzwiedzka K."/>
            <person name="Martijn J."/>
            <person name="Lind A.E."/>
            <person name="van Eijk R."/>
            <person name="Schleper C."/>
            <person name="Guy L."/>
            <person name="Ettema T.J."/>
        </authorList>
    </citation>
    <scope>NUCLEOTIDE SEQUENCE</scope>
</reference>
<dbReference type="EMBL" id="LAZR01000098">
    <property type="protein sequence ID" value="KKN91943.1"/>
    <property type="molecule type" value="Genomic_DNA"/>
</dbReference>
<name>A0A0F9XIY5_9ZZZZ</name>
<gene>
    <name evidence="2" type="ORF">LCGC14_0212240</name>
</gene>
<evidence type="ECO:0000256" key="1">
    <source>
        <dbReference type="SAM" id="Phobius"/>
    </source>
</evidence>
<keyword evidence="1" id="KW-0812">Transmembrane</keyword>
<evidence type="ECO:0000313" key="2">
    <source>
        <dbReference type="EMBL" id="KKN91943.1"/>
    </source>
</evidence>
<comment type="caution">
    <text evidence="2">The sequence shown here is derived from an EMBL/GenBank/DDBJ whole genome shotgun (WGS) entry which is preliminary data.</text>
</comment>
<keyword evidence="1" id="KW-1133">Transmembrane helix</keyword>
<protein>
    <submittedName>
        <fullName evidence="2">Uncharacterized protein</fullName>
    </submittedName>
</protein>
<dbReference type="AlphaFoldDB" id="A0A0F9XIY5"/>